<name>U6G7U1_EIMAC</name>
<dbReference type="GO" id="GO:0006952">
    <property type="term" value="P:defense response"/>
    <property type="evidence" value="ECO:0007669"/>
    <property type="project" value="UniProtKB-KW"/>
</dbReference>
<dbReference type="Pfam" id="PF03094">
    <property type="entry name" value="Mlo"/>
    <property type="match status" value="1"/>
</dbReference>
<feature type="transmembrane region" description="Helical" evidence="8">
    <location>
        <begin position="395"/>
        <end position="413"/>
    </location>
</feature>
<feature type="transmembrane region" description="Helical" evidence="8">
    <location>
        <begin position="364"/>
        <end position="383"/>
    </location>
</feature>
<protein>
    <submittedName>
        <fullName evidence="9">Uncharacterized protein</fullName>
    </submittedName>
</protein>
<keyword evidence="7" id="KW-0568">Pathogenesis-related protein</keyword>
<organism evidence="9 10">
    <name type="scientific">Eimeria acervulina</name>
    <name type="common">Coccidian parasite</name>
    <dbReference type="NCBI Taxonomy" id="5801"/>
    <lineage>
        <taxon>Eukaryota</taxon>
        <taxon>Sar</taxon>
        <taxon>Alveolata</taxon>
        <taxon>Apicomplexa</taxon>
        <taxon>Conoidasida</taxon>
        <taxon>Coccidia</taxon>
        <taxon>Eucoccidiorida</taxon>
        <taxon>Eimeriorina</taxon>
        <taxon>Eimeriidae</taxon>
        <taxon>Eimeria</taxon>
    </lineage>
</organism>
<dbReference type="AlphaFoldDB" id="U6G7U1"/>
<comment type="similarity">
    <text evidence="2">Belongs to the MLO family.</text>
</comment>
<dbReference type="Proteomes" id="UP000018050">
    <property type="component" value="Unassembled WGS sequence"/>
</dbReference>
<evidence type="ECO:0000313" key="10">
    <source>
        <dbReference type="Proteomes" id="UP000018050"/>
    </source>
</evidence>
<evidence type="ECO:0000313" key="9">
    <source>
        <dbReference type="EMBL" id="CDI76250.1"/>
    </source>
</evidence>
<dbReference type="OMA" id="IRIAMIC"/>
<dbReference type="PANTHER" id="PTHR31942:SF52">
    <property type="entry name" value="MLO-LIKE PROTEIN 1"/>
    <property type="match status" value="1"/>
</dbReference>
<keyword evidence="3 8" id="KW-0812">Transmembrane</keyword>
<reference evidence="9" key="1">
    <citation type="submission" date="2013-10" db="EMBL/GenBank/DDBJ databases">
        <title>Genomic analysis of the causative agents of coccidiosis in chickens.</title>
        <authorList>
            <person name="Reid A.J."/>
            <person name="Blake D."/>
            <person name="Billington K."/>
            <person name="Browne H."/>
            <person name="Dunn M."/>
            <person name="Hung S."/>
            <person name="Kawahara F."/>
            <person name="Miranda-Saavedra D."/>
            <person name="Mourier T."/>
            <person name="Nagra H."/>
            <person name="Otto T.D."/>
            <person name="Rawlings N."/>
            <person name="Sanchez A."/>
            <person name="Sanders M."/>
            <person name="Subramaniam C."/>
            <person name="Tay Y."/>
            <person name="Dear P."/>
            <person name="Doerig C."/>
            <person name="Gruber A."/>
            <person name="Parkinson J."/>
            <person name="Shirley M."/>
            <person name="Wan K.L."/>
            <person name="Berriman M."/>
            <person name="Tomley F."/>
            <person name="Pain A."/>
        </authorList>
    </citation>
    <scope>NUCLEOTIDE SEQUENCE</scope>
    <source>
        <strain evidence="9">Houghton</strain>
    </source>
</reference>
<keyword evidence="10" id="KW-1185">Reference proteome</keyword>
<evidence type="ECO:0000256" key="1">
    <source>
        <dbReference type="ARBA" id="ARBA00004141"/>
    </source>
</evidence>
<keyword evidence="5 8" id="KW-1133">Transmembrane helix</keyword>
<evidence type="ECO:0000256" key="5">
    <source>
        <dbReference type="ARBA" id="ARBA00022989"/>
    </source>
</evidence>
<keyword evidence="6 8" id="KW-0472">Membrane</keyword>
<gene>
    <name evidence="9" type="ORF">EAH_00016970</name>
</gene>
<evidence type="ECO:0000256" key="3">
    <source>
        <dbReference type="ARBA" id="ARBA00022692"/>
    </source>
</evidence>
<evidence type="ECO:0000256" key="7">
    <source>
        <dbReference type="ARBA" id="ARBA00023265"/>
    </source>
</evidence>
<evidence type="ECO:0000256" key="2">
    <source>
        <dbReference type="ARBA" id="ARBA00006574"/>
    </source>
</evidence>
<evidence type="ECO:0000256" key="4">
    <source>
        <dbReference type="ARBA" id="ARBA00022821"/>
    </source>
</evidence>
<feature type="transmembrane region" description="Helical" evidence="8">
    <location>
        <begin position="67"/>
        <end position="88"/>
    </location>
</feature>
<dbReference type="RefSeq" id="XP_013253185.1">
    <property type="nucleotide sequence ID" value="XM_013397731.1"/>
</dbReference>
<dbReference type="VEuPathDB" id="ToxoDB:EAH_00016970"/>
<dbReference type="PANTHER" id="PTHR31942">
    <property type="entry name" value="MLO-LIKE PROTEIN 1"/>
    <property type="match status" value="1"/>
</dbReference>
<evidence type="ECO:0000256" key="6">
    <source>
        <dbReference type="ARBA" id="ARBA00023136"/>
    </source>
</evidence>
<comment type="subcellular location">
    <subcellularLocation>
        <location evidence="1">Membrane</location>
        <topology evidence="1">Multi-pass membrane protein</topology>
    </subcellularLocation>
</comment>
<dbReference type="OrthoDB" id="347489at2759"/>
<feature type="transmembrane region" description="Helical" evidence="8">
    <location>
        <begin position="24"/>
        <end position="47"/>
    </location>
</feature>
<proteinExistence type="inferred from homology"/>
<dbReference type="GeneID" id="25269767"/>
<dbReference type="InterPro" id="IPR004326">
    <property type="entry name" value="Mlo"/>
</dbReference>
<keyword evidence="4" id="KW-0611">Plant defense</keyword>
<feature type="transmembrane region" description="Helical" evidence="8">
    <location>
        <begin position="246"/>
        <end position="263"/>
    </location>
</feature>
<sequence length="462" mass="53050">MVKDSLQDQAAVKEETHEEFVENWVIIVLFIVIIVLSIIFETLVGFLEEYLRHRGLYKLQEMLNCAFKELTILGFISLFLYATIRLGAVRKVNDKYLGVSKTEEAAIAEAEARGEEPYPPTHLTETFETIHVLIFMIMLTFILQVSALTVVGYRTMRDLAYLDSKTEEDLRNEVKAQLDRQQPHEKRLQKALQHWGIRQRFVLAANPLMPKPRKPEPGSPHFSFSAYLIHCFGDSLATMIELPPSVLVLTLLIVVLLRPALSLPGREVIIFMIIAAFGLLFSTYLAYAFLKYADAKIRPDAGALMALFGDPNAPLEETVSALHCPIDDRPLATTKQWPRRRVVNRAAALFPFGNPRYYKRLLQLLLFFHAAYTAVLLMCFFAQEAASRYIWWDNGYWSYPLTLLPLGTSFYLWTRLLRTFTTVFHVDFLASANTIREVEAEQDKAVLQRDVQFLDYLMHQVC</sequence>
<feature type="transmembrane region" description="Helical" evidence="8">
    <location>
        <begin position="269"/>
        <end position="290"/>
    </location>
</feature>
<dbReference type="GO" id="GO:0016020">
    <property type="term" value="C:membrane"/>
    <property type="evidence" value="ECO:0007669"/>
    <property type="project" value="UniProtKB-SubCell"/>
</dbReference>
<dbReference type="EMBL" id="HG670343">
    <property type="protein sequence ID" value="CDI76250.1"/>
    <property type="molecule type" value="Genomic_DNA"/>
</dbReference>
<evidence type="ECO:0000256" key="8">
    <source>
        <dbReference type="SAM" id="Phobius"/>
    </source>
</evidence>
<feature type="transmembrane region" description="Helical" evidence="8">
    <location>
        <begin position="130"/>
        <end position="153"/>
    </location>
</feature>
<accession>U6G7U1</accession>
<reference evidence="9" key="2">
    <citation type="submission" date="2013-10" db="EMBL/GenBank/DDBJ databases">
        <authorList>
            <person name="Aslett M."/>
        </authorList>
    </citation>
    <scope>NUCLEOTIDE SEQUENCE</scope>
    <source>
        <strain evidence="9">Houghton</strain>
    </source>
</reference>